<evidence type="ECO:0000256" key="3">
    <source>
        <dbReference type="PROSITE-ProRule" id="PRU00221"/>
    </source>
</evidence>
<feature type="repeat" description="WD" evidence="3">
    <location>
        <begin position="113"/>
        <end position="152"/>
    </location>
</feature>
<dbReference type="Pfam" id="PF00400">
    <property type="entry name" value="WD40"/>
    <property type="match status" value="4"/>
</dbReference>
<accession>A0A813J660</accession>
<dbReference type="AlphaFoldDB" id="A0A813J660"/>
<reference evidence="4" key="1">
    <citation type="submission" date="2021-02" db="EMBL/GenBank/DDBJ databases">
        <authorList>
            <person name="Dougan E. K."/>
            <person name="Rhodes N."/>
            <person name="Thang M."/>
            <person name="Chan C."/>
        </authorList>
    </citation>
    <scope>NUCLEOTIDE SEQUENCE</scope>
</reference>
<dbReference type="InterPro" id="IPR001680">
    <property type="entry name" value="WD40_rpt"/>
</dbReference>
<dbReference type="InterPro" id="IPR020472">
    <property type="entry name" value="WD40_PAC1"/>
</dbReference>
<feature type="non-terminal residue" evidence="4">
    <location>
        <position position="1"/>
    </location>
</feature>
<feature type="repeat" description="WD" evidence="3">
    <location>
        <begin position="153"/>
        <end position="182"/>
    </location>
</feature>
<dbReference type="GO" id="GO:1990234">
    <property type="term" value="C:transferase complex"/>
    <property type="evidence" value="ECO:0007669"/>
    <property type="project" value="UniProtKB-ARBA"/>
</dbReference>
<dbReference type="SUPFAM" id="SSF50978">
    <property type="entry name" value="WD40 repeat-like"/>
    <property type="match status" value="1"/>
</dbReference>
<dbReference type="PANTHER" id="PTHR22847">
    <property type="entry name" value="WD40 REPEAT PROTEIN"/>
    <property type="match status" value="1"/>
</dbReference>
<name>A0A813J660_POLGL</name>
<feature type="repeat" description="WD" evidence="3">
    <location>
        <begin position="287"/>
        <end position="316"/>
    </location>
</feature>
<dbReference type="EMBL" id="CAJNNW010020981">
    <property type="protein sequence ID" value="CAE8667321.1"/>
    <property type="molecule type" value="Genomic_DNA"/>
</dbReference>
<keyword evidence="2" id="KW-0677">Repeat</keyword>
<protein>
    <recommendedName>
        <fullName evidence="6">Guanine nucleotide-binding protein subunit beta-like protein</fullName>
    </recommendedName>
</protein>
<evidence type="ECO:0000313" key="5">
    <source>
        <dbReference type="Proteomes" id="UP000626109"/>
    </source>
</evidence>
<gene>
    <name evidence="4" type="ORF">PGLA2088_LOCUS16535</name>
</gene>
<dbReference type="PRINTS" id="PR00320">
    <property type="entry name" value="GPROTEINBRPT"/>
</dbReference>
<dbReference type="PROSITE" id="PS50294">
    <property type="entry name" value="WD_REPEATS_REGION"/>
    <property type="match status" value="2"/>
</dbReference>
<evidence type="ECO:0000256" key="1">
    <source>
        <dbReference type="ARBA" id="ARBA00022574"/>
    </source>
</evidence>
<dbReference type="InterPro" id="IPR036322">
    <property type="entry name" value="WD40_repeat_dom_sf"/>
</dbReference>
<evidence type="ECO:0008006" key="6">
    <source>
        <dbReference type="Google" id="ProtNLM"/>
    </source>
</evidence>
<dbReference type="Gene3D" id="2.130.10.10">
    <property type="entry name" value="YVTN repeat-like/Quinoprotein amine dehydrogenase"/>
    <property type="match status" value="2"/>
</dbReference>
<organism evidence="4 5">
    <name type="scientific">Polarella glacialis</name>
    <name type="common">Dinoflagellate</name>
    <dbReference type="NCBI Taxonomy" id="89957"/>
    <lineage>
        <taxon>Eukaryota</taxon>
        <taxon>Sar</taxon>
        <taxon>Alveolata</taxon>
        <taxon>Dinophyceae</taxon>
        <taxon>Suessiales</taxon>
        <taxon>Suessiaceae</taxon>
        <taxon>Polarella</taxon>
    </lineage>
</organism>
<dbReference type="SMART" id="SM00320">
    <property type="entry name" value="WD40"/>
    <property type="match status" value="6"/>
</dbReference>
<keyword evidence="1 3" id="KW-0853">WD repeat</keyword>
<dbReference type="PROSITE" id="PS50082">
    <property type="entry name" value="WD_REPEATS_2"/>
    <property type="match status" value="4"/>
</dbReference>
<dbReference type="Proteomes" id="UP000626109">
    <property type="component" value="Unassembled WGS sequence"/>
</dbReference>
<feature type="repeat" description="WD" evidence="3">
    <location>
        <begin position="247"/>
        <end position="286"/>
    </location>
</feature>
<proteinExistence type="predicted"/>
<comment type="caution">
    <text evidence="4">The sequence shown here is derived from an EMBL/GenBank/DDBJ whole genome shotgun (WGS) entry which is preliminary data.</text>
</comment>
<dbReference type="PANTHER" id="PTHR22847:SF637">
    <property type="entry name" value="WD REPEAT DOMAIN 5B"/>
    <property type="match status" value="1"/>
</dbReference>
<evidence type="ECO:0000313" key="4">
    <source>
        <dbReference type="EMBL" id="CAE8667321.1"/>
    </source>
</evidence>
<evidence type="ECO:0000256" key="2">
    <source>
        <dbReference type="ARBA" id="ARBA00022737"/>
    </source>
</evidence>
<dbReference type="InterPro" id="IPR015943">
    <property type="entry name" value="WD40/YVTN_repeat-like_dom_sf"/>
</dbReference>
<sequence length="370" mass="38218">DPTLGGLSTGLCGAADALDRDVLPLVLRALGPFYWGGSALACRSWHQQVQFNYDLADPQAWRSGGRVVRTVEGALSSLALSEDGDTLVTAGAEGDDKLLGIRSLSSGNLSAKLAAHTKDVCCVAVQGDRIVSGADDGELVVWSLSEQTCVAKLVGHTGHVYAVAVHGGVIVSGSTDGSIKVWMLRGHLWTCMSSLASGGVVWCVALAGGEVLGGGDAAELRVWRLAAPTTEEEEESTSSLGADLRLTMTHPARVYSVSAEGDLVATGCEDNLARIWSLSDGACLHLLAGHTDWVYTVALRGTAVVSGSFDGTVKMWALPTVPSAGPACEATLQHGGNVEAVVAGEGFLISSSCDPPKALVWRPLAAAQAD</sequence>